<dbReference type="GO" id="GO:0008959">
    <property type="term" value="F:phosphate acetyltransferase activity"/>
    <property type="evidence" value="ECO:0007669"/>
    <property type="project" value="UniProtKB-EC"/>
</dbReference>
<evidence type="ECO:0000259" key="15">
    <source>
        <dbReference type="Pfam" id="PF07085"/>
    </source>
</evidence>
<evidence type="ECO:0000259" key="14">
    <source>
        <dbReference type="Pfam" id="PF01515"/>
    </source>
</evidence>
<comment type="pathway">
    <text evidence="3 13">Metabolic intermediate biosynthesis; acetyl-CoA biosynthesis; acetyl-CoA from acetate: step 2/2.</text>
</comment>
<dbReference type="NCBIfam" id="NF007233">
    <property type="entry name" value="PRK09653.1"/>
    <property type="match status" value="1"/>
</dbReference>
<dbReference type="InterPro" id="IPR010766">
    <property type="entry name" value="DRTGG"/>
</dbReference>
<dbReference type="PIRSF" id="PIRSF006107">
    <property type="entry name" value="PhpActrans_proteobac"/>
    <property type="match status" value="1"/>
</dbReference>
<comment type="similarity">
    <text evidence="5 13">In the N-terminal section; belongs to the CobB/CobQ family.</text>
</comment>
<evidence type="ECO:0000256" key="3">
    <source>
        <dbReference type="ARBA" id="ARBA00004989"/>
    </source>
</evidence>
<evidence type="ECO:0000256" key="5">
    <source>
        <dbReference type="ARBA" id="ARBA00009786"/>
    </source>
</evidence>
<reference evidence="16 17" key="1">
    <citation type="submission" date="2021-01" db="EMBL/GenBank/DDBJ databases">
        <title>Actinoplanes sp. nov. LDG1-01 isolated from lichen.</title>
        <authorList>
            <person name="Saeng-In P."/>
            <person name="Phongsopitanun W."/>
            <person name="Kanchanasin P."/>
            <person name="Yuki M."/>
            <person name="Kudo T."/>
            <person name="Ohkuma M."/>
            <person name="Tanasupawat S."/>
        </authorList>
    </citation>
    <scope>NUCLEOTIDE SEQUENCE [LARGE SCALE GENOMIC DNA]</scope>
    <source>
        <strain evidence="16 17">LDG1-01</strain>
    </source>
</reference>
<dbReference type="InterPro" id="IPR042112">
    <property type="entry name" value="P_AcTrfase_dom2"/>
</dbReference>
<evidence type="ECO:0000256" key="4">
    <source>
        <dbReference type="ARBA" id="ARBA00008756"/>
    </source>
</evidence>
<dbReference type="InterPro" id="IPR027417">
    <property type="entry name" value="P-loop_NTPase"/>
</dbReference>
<name>A0ABS1VK15_9ACTN</name>
<dbReference type="InterPro" id="IPR042113">
    <property type="entry name" value="P_AcTrfase_dom1"/>
</dbReference>
<evidence type="ECO:0000256" key="2">
    <source>
        <dbReference type="ARBA" id="ARBA00004496"/>
    </source>
</evidence>
<evidence type="ECO:0000313" key="17">
    <source>
        <dbReference type="Proteomes" id="UP000598996"/>
    </source>
</evidence>
<comment type="caution">
    <text evidence="16">The sequence shown here is derived from an EMBL/GenBank/DDBJ whole genome shotgun (WGS) entry which is preliminary data.</text>
</comment>
<evidence type="ECO:0000256" key="7">
    <source>
        <dbReference type="ARBA" id="ARBA00021528"/>
    </source>
</evidence>
<evidence type="ECO:0000256" key="8">
    <source>
        <dbReference type="ARBA" id="ARBA00022490"/>
    </source>
</evidence>
<dbReference type="Pfam" id="PF07085">
    <property type="entry name" value="DRTGG"/>
    <property type="match status" value="1"/>
</dbReference>
<evidence type="ECO:0000256" key="9">
    <source>
        <dbReference type="ARBA" id="ARBA00022679"/>
    </source>
</evidence>
<dbReference type="Pfam" id="PF13500">
    <property type="entry name" value="AAA_26"/>
    <property type="match status" value="1"/>
</dbReference>
<sequence length="693" mass="72485">MKGVARSVYVAGLGPGVGKGTVALGLVELLSRQVARIGVFRPLVAGPGEDSLLTMLTKRYPVVAPYAESYGVTMAEASALVADGKWEELISRIVERYREVERQAASVVVIGSDFAAGGAKERDEIPRELGFNARLATEFGSVVVPVISGEGRGAESLVAAARSAYHSLVDLDATVVAVIANRVAEKVTPDAGLPVPMWSIPSVPAVAAPTVAEVAAALDATVVSGGEGALDRDVLDYVVGAAHVPTVLDHLTDGALMITPGDRADLLLAASAAHAAGNVTLSGLVLTLGEPPDPRVVRVIEKLNTGLAMLLVDADSYHTIAAASHIQARLGTGTPRKIEAALGAFEENVDTTELARVLDVARSSRVTPLMFENDLIDRARTERRHLVLPEGTDERILRATETLLRRGVADLTLLGDPGEIGRRARELGVEIGAAKLVDPAHSPWRDDFAERYAELRKKRGVSLDLAYDVVRDVNYFGTMMVAEGLADGMVSGANHTTAATIRPAFEIIKTIPDVSVASSVFFMLLADRVLVYGDCAVNPDPDAAQLADIALSSARTAAAFGIEPRVAMLSYSTGSSGAGADVEKVAAATALVRERRPDLPVEGPIQYDAAVDPAVAATKLPGSAVAGQATVLIFPDLNTGNNTYKAVQRSANAVAVGPVMQGLNRPVNDLSRGATVKDIVNTVAITAIQAAAR</sequence>
<comment type="function">
    <text evidence="12 13">Involved in acetate metabolism.</text>
</comment>
<keyword evidence="8 13" id="KW-0963">Cytoplasm</keyword>
<dbReference type="InterPro" id="IPR050500">
    <property type="entry name" value="Phos_Acetyltrans/Butyryltrans"/>
</dbReference>
<dbReference type="InterPro" id="IPR002505">
    <property type="entry name" value="PTA_PTB"/>
</dbReference>
<dbReference type="NCBIfam" id="NF004167">
    <property type="entry name" value="PRK05632.1"/>
    <property type="match status" value="1"/>
</dbReference>
<dbReference type="InterPro" id="IPR016475">
    <property type="entry name" value="P-Actrans_bac"/>
</dbReference>
<keyword evidence="17" id="KW-1185">Reference proteome</keyword>
<feature type="domain" description="DRTGG" evidence="15">
    <location>
        <begin position="213"/>
        <end position="324"/>
    </location>
</feature>
<dbReference type="Pfam" id="PF01515">
    <property type="entry name" value="PTA_PTB"/>
    <property type="match status" value="1"/>
</dbReference>
<dbReference type="InterPro" id="IPR004614">
    <property type="entry name" value="P_AcTrfase"/>
</dbReference>
<comment type="domain">
    <text evidence="13">The N-terminal region seems to be important for proper quaternary structure. The C-terminal region contains the substrate-binding site.</text>
</comment>
<gene>
    <name evidence="16" type="primary">pta</name>
    <name evidence="16" type="ORF">JKJ07_12080</name>
</gene>
<dbReference type="PANTHER" id="PTHR43356">
    <property type="entry name" value="PHOSPHATE ACETYLTRANSFERASE"/>
    <property type="match status" value="1"/>
</dbReference>
<dbReference type="Gene3D" id="3.40.50.10950">
    <property type="match status" value="1"/>
</dbReference>
<organism evidence="16 17">
    <name type="scientific">Paractinoplanes lichenicola</name>
    <dbReference type="NCBI Taxonomy" id="2802976"/>
    <lineage>
        <taxon>Bacteria</taxon>
        <taxon>Bacillati</taxon>
        <taxon>Actinomycetota</taxon>
        <taxon>Actinomycetes</taxon>
        <taxon>Micromonosporales</taxon>
        <taxon>Micromonosporaceae</taxon>
        <taxon>Paractinoplanes</taxon>
    </lineage>
</organism>
<evidence type="ECO:0000256" key="1">
    <source>
        <dbReference type="ARBA" id="ARBA00000705"/>
    </source>
</evidence>
<evidence type="ECO:0000256" key="6">
    <source>
        <dbReference type="ARBA" id="ARBA00012707"/>
    </source>
</evidence>
<dbReference type="SUPFAM" id="SSF53659">
    <property type="entry name" value="Isocitrate/Isopropylmalate dehydrogenase-like"/>
    <property type="match status" value="1"/>
</dbReference>
<dbReference type="NCBIfam" id="TIGR00651">
    <property type="entry name" value="pta"/>
    <property type="match status" value="1"/>
</dbReference>
<dbReference type="EMBL" id="JAENHO010000003">
    <property type="protein sequence ID" value="MBL7255052.1"/>
    <property type="molecule type" value="Genomic_DNA"/>
</dbReference>
<keyword evidence="9 13" id="KW-0808">Transferase</keyword>
<dbReference type="SUPFAM" id="SSF75138">
    <property type="entry name" value="HprK N-terminal domain-like"/>
    <property type="match status" value="1"/>
</dbReference>
<accession>A0ABS1VK15</accession>
<dbReference type="SUPFAM" id="SSF52540">
    <property type="entry name" value="P-loop containing nucleoside triphosphate hydrolases"/>
    <property type="match status" value="1"/>
</dbReference>
<comment type="similarity">
    <text evidence="4 13">In the C-terminal section; belongs to the phosphate acetyltransferase and butyryltransferase family.</text>
</comment>
<comment type="catalytic activity">
    <reaction evidence="1 13">
        <text>acetyl-CoA + phosphate = acetyl phosphate + CoA</text>
        <dbReference type="Rhea" id="RHEA:19521"/>
        <dbReference type="ChEBI" id="CHEBI:22191"/>
        <dbReference type="ChEBI" id="CHEBI:43474"/>
        <dbReference type="ChEBI" id="CHEBI:57287"/>
        <dbReference type="ChEBI" id="CHEBI:57288"/>
        <dbReference type="EC" id="2.3.1.8"/>
    </reaction>
</comment>
<evidence type="ECO:0000313" key="16">
    <source>
        <dbReference type="EMBL" id="MBL7255052.1"/>
    </source>
</evidence>
<dbReference type="InterPro" id="IPR028979">
    <property type="entry name" value="Ser_kin/Pase_Hpr-like_N_sf"/>
</dbReference>
<evidence type="ECO:0000256" key="11">
    <source>
        <dbReference type="ARBA" id="ARBA00031108"/>
    </source>
</evidence>
<protein>
    <recommendedName>
        <fullName evidence="7 13">Phosphate acetyltransferase</fullName>
        <ecNumber evidence="6 13">2.3.1.8</ecNumber>
    </recommendedName>
    <alternativeName>
        <fullName evidence="11 13">Phosphotransacetylase</fullName>
    </alternativeName>
</protein>
<dbReference type="Gene3D" id="3.40.50.10750">
    <property type="entry name" value="Isocitrate/Isopropylmalate dehydrogenase-like"/>
    <property type="match status" value="1"/>
</dbReference>
<evidence type="ECO:0000256" key="12">
    <source>
        <dbReference type="ARBA" id="ARBA00049955"/>
    </source>
</evidence>
<proteinExistence type="inferred from homology"/>
<evidence type="ECO:0000256" key="10">
    <source>
        <dbReference type="ARBA" id="ARBA00023315"/>
    </source>
</evidence>
<dbReference type="Gene3D" id="3.40.50.300">
    <property type="entry name" value="P-loop containing nucleotide triphosphate hydrolases"/>
    <property type="match status" value="1"/>
</dbReference>
<dbReference type="Gene3D" id="3.40.1390.20">
    <property type="entry name" value="HprK N-terminal domain-like"/>
    <property type="match status" value="1"/>
</dbReference>
<dbReference type="Proteomes" id="UP000598996">
    <property type="component" value="Unassembled WGS sequence"/>
</dbReference>
<dbReference type="EC" id="2.3.1.8" evidence="6 13"/>
<keyword evidence="10 13" id="KW-0012">Acyltransferase</keyword>
<evidence type="ECO:0000256" key="13">
    <source>
        <dbReference type="PIRNR" id="PIRNR006107"/>
    </source>
</evidence>
<comment type="subcellular location">
    <subcellularLocation>
        <location evidence="2 13">Cytoplasm</location>
    </subcellularLocation>
</comment>
<dbReference type="PANTHER" id="PTHR43356:SF3">
    <property type="entry name" value="PHOSPHATE ACETYLTRANSFERASE"/>
    <property type="match status" value="1"/>
</dbReference>
<feature type="domain" description="Phosphate acetyl/butaryl transferase" evidence="14">
    <location>
        <begin position="370"/>
        <end position="687"/>
    </location>
</feature>